<protein>
    <submittedName>
        <fullName evidence="2">Uncharacterized protein</fullName>
    </submittedName>
</protein>
<evidence type="ECO:0000313" key="3">
    <source>
        <dbReference type="Proteomes" id="UP000298390"/>
    </source>
</evidence>
<evidence type="ECO:0000313" key="2">
    <source>
        <dbReference type="EMBL" id="TFY58322.1"/>
    </source>
</evidence>
<dbReference type="EMBL" id="SEKV01000368">
    <property type="protein sequence ID" value="TFY58322.1"/>
    <property type="molecule type" value="Genomic_DNA"/>
</dbReference>
<name>A0A4Y9Y820_9APHY</name>
<keyword evidence="1" id="KW-0472">Membrane</keyword>
<reference evidence="2 3" key="1">
    <citation type="submission" date="2019-01" db="EMBL/GenBank/DDBJ databases">
        <title>Genome sequencing of the rare red list fungi Fomitopsis rosea.</title>
        <authorList>
            <person name="Buettner E."/>
            <person name="Kellner H."/>
        </authorList>
    </citation>
    <scope>NUCLEOTIDE SEQUENCE [LARGE SCALE GENOMIC DNA]</scope>
    <source>
        <strain evidence="2 3">DSM 105464</strain>
    </source>
</reference>
<comment type="caution">
    <text evidence="2">The sequence shown here is derived from an EMBL/GenBank/DDBJ whole genome shotgun (WGS) entry which is preliminary data.</text>
</comment>
<gene>
    <name evidence="2" type="ORF">EVJ58_g6489</name>
</gene>
<accession>A0A4Y9Y820</accession>
<keyword evidence="1" id="KW-0812">Transmembrane</keyword>
<feature type="transmembrane region" description="Helical" evidence="1">
    <location>
        <begin position="31"/>
        <end position="49"/>
    </location>
</feature>
<keyword evidence="1" id="KW-1133">Transmembrane helix</keyword>
<evidence type="ECO:0000256" key="1">
    <source>
        <dbReference type="SAM" id="Phobius"/>
    </source>
</evidence>
<dbReference type="AlphaFoldDB" id="A0A4Y9Y820"/>
<organism evidence="2 3">
    <name type="scientific">Rhodofomes roseus</name>
    <dbReference type="NCBI Taxonomy" id="34475"/>
    <lineage>
        <taxon>Eukaryota</taxon>
        <taxon>Fungi</taxon>
        <taxon>Dikarya</taxon>
        <taxon>Basidiomycota</taxon>
        <taxon>Agaricomycotina</taxon>
        <taxon>Agaricomycetes</taxon>
        <taxon>Polyporales</taxon>
        <taxon>Rhodofomes</taxon>
    </lineage>
</organism>
<proteinExistence type="predicted"/>
<sequence length="75" mass="7915">MAADILILVAAAVFATLRIYALLHGSKSLSTVTLSLGLMAPIISSYVFVNTHPISSEITPGKVICYTETSYAANL</sequence>
<dbReference type="Proteomes" id="UP000298390">
    <property type="component" value="Unassembled WGS sequence"/>
</dbReference>